<organism evidence="1 2">
    <name type="scientific">Asticcacaulis biprosthecium C19</name>
    <dbReference type="NCBI Taxonomy" id="715226"/>
    <lineage>
        <taxon>Bacteria</taxon>
        <taxon>Pseudomonadati</taxon>
        <taxon>Pseudomonadota</taxon>
        <taxon>Alphaproteobacteria</taxon>
        <taxon>Caulobacterales</taxon>
        <taxon>Caulobacteraceae</taxon>
        <taxon>Asticcacaulis</taxon>
    </lineage>
</organism>
<accession>F4QJW9</accession>
<sequence length="66" mass="7435">MPGGFATGLWQNMGQRREERLAEQFIALAPIEAFHEGVRVRLSRCDVMPRYPARIHLTASLLQAVA</sequence>
<protein>
    <submittedName>
        <fullName evidence="1">Uncharacterized protein</fullName>
    </submittedName>
</protein>
<name>F4QJW9_9CAUL</name>
<dbReference type="Proteomes" id="UP000006512">
    <property type="component" value="Unassembled WGS sequence"/>
</dbReference>
<dbReference type="HOGENOM" id="CLU_2821771_0_0_5"/>
<dbReference type="EMBL" id="GL883077">
    <property type="protein sequence ID" value="EGF93226.1"/>
    <property type="molecule type" value="Genomic_DNA"/>
</dbReference>
<evidence type="ECO:0000313" key="1">
    <source>
        <dbReference type="EMBL" id="EGF93226.1"/>
    </source>
</evidence>
<gene>
    <name evidence="1" type="ORF">ABI_16660</name>
</gene>
<keyword evidence="2" id="KW-1185">Reference proteome</keyword>
<proteinExistence type="predicted"/>
<reference evidence="2" key="1">
    <citation type="submission" date="2011-03" db="EMBL/GenBank/DDBJ databases">
        <title>Draft genome sequence of Brevundimonas diminuta.</title>
        <authorList>
            <person name="Brown P.J.B."/>
            <person name="Buechlein A."/>
            <person name="Hemmerich C."/>
            <person name="Brun Y.V."/>
        </authorList>
    </citation>
    <scope>NUCLEOTIDE SEQUENCE [LARGE SCALE GENOMIC DNA]</scope>
    <source>
        <strain evidence="2">C19</strain>
    </source>
</reference>
<dbReference type="AlphaFoldDB" id="F4QJW9"/>
<evidence type="ECO:0000313" key="2">
    <source>
        <dbReference type="Proteomes" id="UP000006512"/>
    </source>
</evidence>
<dbReference type="STRING" id="715226.ABI_16660"/>